<proteinExistence type="predicted"/>
<comment type="caution">
    <text evidence="1">The sequence shown here is derived from an EMBL/GenBank/DDBJ whole genome shotgun (WGS) entry which is preliminary data.</text>
</comment>
<evidence type="ECO:0000313" key="2">
    <source>
        <dbReference type="Proteomes" id="UP001267426"/>
    </source>
</evidence>
<reference evidence="1 2" key="1">
    <citation type="submission" date="2023-09" db="EMBL/GenBank/DDBJ databases">
        <authorList>
            <person name="Rey-Velasco X."/>
        </authorList>
    </citation>
    <scope>NUCLEOTIDE SEQUENCE [LARGE SCALE GENOMIC DNA]</scope>
    <source>
        <strain evidence="1 2">F394</strain>
    </source>
</reference>
<dbReference type="Proteomes" id="UP001267426">
    <property type="component" value="Unassembled WGS sequence"/>
</dbReference>
<dbReference type="RefSeq" id="WP_311662518.1">
    <property type="nucleotide sequence ID" value="NZ_JAVRHT010000009.1"/>
</dbReference>
<evidence type="ECO:0008006" key="3">
    <source>
        <dbReference type="Google" id="ProtNLM"/>
    </source>
</evidence>
<keyword evidence="2" id="KW-1185">Reference proteome</keyword>
<dbReference type="EMBL" id="JAVRHT010000009">
    <property type="protein sequence ID" value="MDT0631176.1"/>
    <property type="molecule type" value="Genomic_DNA"/>
</dbReference>
<gene>
    <name evidence="1" type="ORF">RM540_05375</name>
</gene>
<evidence type="ECO:0000313" key="1">
    <source>
        <dbReference type="EMBL" id="MDT0631176.1"/>
    </source>
</evidence>
<name>A0ABU3BPN5_9BACT</name>
<protein>
    <recommendedName>
        <fullName evidence="3">Zinc-finger</fullName>
    </recommendedName>
</protein>
<accession>A0ABU3BPN5</accession>
<organism evidence="1 2">
    <name type="scientific">Rubrivirga litoralis</name>
    <dbReference type="NCBI Taxonomy" id="3075598"/>
    <lineage>
        <taxon>Bacteria</taxon>
        <taxon>Pseudomonadati</taxon>
        <taxon>Rhodothermota</taxon>
        <taxon>Rhodothermia</taxon>
        <taxon>Rhodothermales</taxon>
        <taxon>Rubricoccaceae</taxon>
        <taxon>Rubrivirga</taxon>
    </lineage>
</organism>
<sequence length="85" mass="9331">MTLTPDVLRFLVRRVFNAHPGEIPCGDCYVHVDHFAEMELAGLDAAAALPLVEEHLQTCPGCREEFACLVAVLRDASQAPERAEP</sequence>